<organism evidence="1 2">
    <name type="scientific">Pristionchus pacificus</name>
    <name type="common">Parasitic nematode worm</name>
    <dbReference type="NCBI Taxonomy" id="54126"/>
    <lineage>
        <taxon>Eukaryota</taxon>
        <taxon>Metazoa</taxon>
        <taxon>Ecdysozoa</taxon>
        <taxon>Nematoda</taxon>
        <taxon>Chromadorea</taxon>
        <taxon>Rhabditida</taxon>
        <taxon>Rhabditina</taxon>
        <taxon>Diplogasteromorpha</taxon>
        <taxon>Diplogasteroidea</taxon>
        <taxon>Neodiplogasteridae</taxon>
        <taxon>Pristionchus</taxon>
    </lineage>
</organism>
<reference evidence="2" key="1">
    <citation type="journal article" date="2008" name="Nat. Genet.">
        <title>The Pristionchus pacificus genome provides a unique perspective on nematode lifestyle and parasitism.</title>
        <authorList>
            <person name="Dieterich C."/>
            <person name="Clifton S.W."/>
            <person name="Schuster L.N."/>
            <person name="Chinwalla A."/>
            <person name="Delehaunty K."/>
            <person name="Dinkelacker I."/>
            <person name="Fulton L."/>
            <person name="Fulton R."/>
            <person name="Godfrey J."/>
            <person name="Minx P."/>
            <person name="Mitreva M."/>
            <person name="Roeseler W."/>
            <person name="Tian H."/>
            <person name="Witte H."/>
            <person name="Yang S.P."/>
            <person name="Wilson R.K."/>
            <person name="Sommer R.J."/>
        </authorList>
    </citation>
    <scope>NUCLEOTIDE SEQUENCE [LARGE SCALE GENOMIC DNA]</scope>
    <source>
        <strain evidence="2">PS312</strain>
    </source>
</reference>
<dbReference type="AlphaFoldDB" id="A0A2A6B7P0"/>
<protein>
    <submittedName>
        <fullName evidence="1">Uncharacterized protein</fullName>
    </submittedName>
</protein>
<accession>A0A2A6B7P0</accession>
<accession>A0A8R1YNP8</accession>
<dbReference type="EnsemblMetazoa" id="PPA28065.1">
    <property type="protein sequence ID" value="PPA28065.1"/>
    <property type="gene ID" value="WBGene00117619"/>
</dbReference>
<gene>
    <name evidence="1" type="primary">WBGene00117619</name>
</gene>
<dbReference type="Proteomes" id="UP000005239">
    <property type="component" value="Unassembled WGS sequence"/>
</dbReference>
<reference evidence="1" key="2">
    <citation type="submission" date="2022-06" db="UniProtKB">
        <authorList>
            <consortium name="EnsemblMetazoa"/>
        </authorList>
    </citation>
    <scope>IDENTIFICATION</scope>
    <source>
        <strain evidence="1">PS312</strain>
    </source>
</reference>
<name>A0A2A6B7P0_PRIPA</name>
<sequence>MYMSTCNGFTKAARILLITSLIFHVLVDARHGYGSGNRGKSGGQRGGLFPEEVEIFLFVILSFLLLFCLVGACVKMFSRTNNKTIDERPMLNAPSTQSEEGKSLIPIPALPVLDNVMPV</sequence>
<evidence type="ECO:0000313" key="1">
    <source>
        <dbReference type="EnsemblMetazoa" id="PPA28065.1"/>
    </source>
</evidence>
<keyword evidence="2" id="KW-1185">Reference proteome</keyword>
<proteinExistence type="predicted"/>
<evidence type="ECO:0000313" key="2">
    <source>
        <dbReference type="Proteomes" id="UP000005239"/>
    </source>
</evidence>